<keyword evidence="1" id="KW-1133">Transmembrane helix</keyword>
<dbReference type="RefSeq" id="WP_085517551.1">
    <property type="nucleotide sequence ID" value="NZ_FXAW01000005.1"/>
</dbReference>
<dbReference type="AlphaFoldDB" id="A0A1X7KA29"/>
<gene>
    <name evidence="3" type="ORF">SAMN05661096_02435</name>
</gene>
<organism evidence="3 4">
    <name type="scientific">Marivirga sericea</name>
    <dbReference type="NCBI Taxonomy" id="1028"/>
    <lineage>
        <taxon>Bacteria</taxon>
        <taxon>Pseudomonadati</taxon>
        <taxon>Bacteroidota</taxon>
        <taxon>Cytophagia</taxon>
        <taxon>Cytophagales</taxon>
        <taxon>Marivirgaceae</taxon>
        <taxon>Marivirga</taxon>
    </lineage>
</organism>
<name>A0A1X7KA29_9BACT</name>
<dbReference type="STRING" id="1028.SAMN05661096_02435"/>
<protein>
    <submittedName>
        <fullName evidence="3">Phage shock protein C (PspC) family protein</fullName>
    </submittedName>
</protein>
<evidence type="ECO:0000259" key="2">
    <source>
        <dbReference type="Pfam" id="PF04024"/>
    </source>
</evidence>
<keyword evidence="1" id="KW-0472">Membrane</keyword>
<feature type="domain" description="Phage shock protein PspC N-terminal" evidence="2">
    <location>
        <begin position="13"/>
        <end position="55"/>
    </location>
</feature>
<feature type="transmembrane region" description="Helical" evidence="1">
    <location>
        <begin position="32"/>
        <end position="55"/>
    </location>
</feature>
<dbReference type="InterPro" id="IPR007168">
    <property type="entry name" value="Phageshock_PspC_N"/>
</dbReference>
<proteinExistence type="predicted"/>
<keyword evidence="4" id="KW-1185">Reference proteome</keyword>
<reference evidence="4" key="1">
    <citation type="submission" date="2017-04" db="EMBL/GenBank/DDBJ databases">
        <authorList>
            <person name="Varghese N."/>
            <person name="Submissions S."/>
        </authorList>
    </citation>
    <scope>NUCLEOTIDE SEQUENCE [LARGE SCALE GENOMIC DNA]</scope>
    <source>
        <strain evidence="4">DSM 4125</strain>
    </source>
</reference>
<accession>A0A1X7KA29</accession>
<dbReference type="EMBL" id="FXAW01000005">
    <property type="protein sequence ID" value="SMG37293.1"/>
    <property type="molecule type" value="Genomic_DNA"/>
</dbReference>
<dbReference type="OrthoDB" id="674853at2"/>
<evidence type="ECO:0000256" key="1">
    <source>
        <dbReference type="SAM" id="Phobius"/>
    </source>
</evidence>
<evidence type="ECO:0000313" key="3">
    <source>
        <dbReference type="EMBL" id="SMG37293.1"/>
    </source>
</evidence>
<keyword evidence="1" id="KW-0812">Transmembrane</keyword>
<dbReference type="Pfam" id="PF04024">
    <property type="entry name" value="PspC"/>
    <property type="match status" value="1"/>
</dbReference>
<dbReference type="Proteomes" id="UP000193804">
    <property type="component" value="Unassembled WGS sequence"/>
</dbReference>
<sequence length="71" mass="8471">MKKVQQFIENKAFGVCTRLGEMMDIPTSHIRIFFIYSSFLAFGSPILLYLALAFIRDVRKMLRRGRSKWYY</sequence>
<evidence type="ECO:0000313" key="4">
    <source>
        <dbReference type="Proteomes" id="UP000193804"/>
    </source>
</evidence>